<dbReference type="EMBL" id="BAAAQG010000008">
    <property type="protein sequence ID" value="GAA1709390.1"/>
    <property type="molecule type" value="Genomic_DNA"/>
</dbReference>
<organism evidence="1 2">
    <name type="scientific">Dietzia cercidiphylli</name>
    <dbReference type="NCBI Taxonomy" id="498199"/>
    <lineage>
        <taxon>Bacteria</taxon>
        <taxon>Bacillati</taxon>
        <taxon>Actinomycetota</taxon>
        <taxon>Actinomycetes</taxon>
        <taxon>Mycobacteriales</taxon>
        <taxon>Dietziaceae</taxon>
        <taxon>Dietzia</taxon>
    </lineage>
</organism>
<keyword evidence="2" id="KW-1185">Reference proteome</keyword>
<gene>
    <name evidence="1" type="ORF">GCM10009831_18760</name>
</gene>
<protein>
    <submittedName>
        <fullName evidence="1">Uncharacterized protein</fullName>
    </submittedName>
</protein>
<proteinExistence type="predicted"/>
<accession>A0ABP4USL3</accession>
<dbReference type="Proteomes" id="UP001500383">
    <property type="component" value="Unassembled WGS sequence"/>
</dbReference>
<name>A0ABP4USL3_9ACTN</name>
<dbReference type="RefSeq" id="WP_182658734.1">
    <property type="nucleotide sequence ID" value="NZ_BAAAQG010000008.1"/>
</dbReference>
<reference evidence="2" key="1">
    <citation type="journal article" date="2019" name="Int. J. Syst. Evol. Microbiol.">
        <title>The Global Catalogue of Microorganisms (GCM) 10K type strain sequencing project: providing services to taxonomists for standard genome sequencing and annotation.</title>
        <authorList>
            <consortium name="The Broad Institute Genomics Platform"/>
            <consortium name="The Broad Institute Genome Sequencing Center for Infectious Disease"/>
            <person name="Wu L."/>
            <person name="Ma J."/>
        </authorList>
    </citation>
    <scope>NUCLEOTIDE SEQUENCE [LARGE SCALE GENOMIC DNA]</scope>
    <source>
        <strain evidence="2">JCM 16002</strain>
    </source>
</reference>
<sequence length="107" mass="12188">MSEHIIPVEGATPMHFVSEGDTLSWHHQSVETEETTEWCGEVVDIPTDRVTQWDPLSIRGALSCPRCGLVGGVLDGTFIRVFQRRPGQTEAEARSAYYRYRYRHHGE</sequence>
<comment type="caution">
    <text evidence="1">The sequence shown here is derived from an EMBL/GenBank/DDBJ whole genome shotgun (WGS) entry which is preliminary data.</text>
</comment>
<evidence type="ECO:0000313" key="1">
    <source>
        <dbReference type="EMBL" id="GAA1709390.1"/>
    </source>
</evidence>
<evidence type="ECO:0000313" key="2">
    <source>
        <dbReference type="Proteomes" id="UP001500383"/>
    </source>
</evidence>